<gene>
    <name evidence="1 4" type="primary">sfsA</name>
    <name evidence="4" type="ordered locus">SVI_3619</name>
</gene>
<evidence type="ECO:0000256" key="1">
    <source>
        <dbReference type="HAMAP-Rule" id="MF_00095"/>
    </source>
</evidence>
<dbReference type="InterPro" id="IPR041465">
    <property type="entry name" value="SfsA_N"/>
</dbReference>
<dbReference type="GO" id="GO:0003677">
    <property type="term" value="F:DNA binding"/>
    <property type="evidence" value="ECO:0007669"/>
    <property type="project" value="InterPro"/>
</dbReference>
<dbReference type="HAMAP" id="MF_00095">
    <property type="entry name" value="SfsA"/>
    <property type="match status" value="1"/>
</dbReference>
<dbReference type="CDD" id="cd22359">
    <property type="entry name" value="SfsA-like_bacterial"/>
    <property type="match status" value="1"/>
</dbReference>
<reference evidence="5" key="1">
    <citation type="journal article" date="2010" name="Mol. Biosyst.">
        <title>Complete genome sequence and comparative analysis of Shewanella violacea, a psychrophilic and piezophilic bacterium from deep sea floor sediments.</title>
        <authorList>
            <person name="Aono E."/>
            <person name="Baba T."/>
            <person name="Ara T."/>
            <person name="Nishi T."/>
            <person name="Nakamichi T."/>
            <person name="Inamoto E."/>
            <person name="Toyonaga H."/>
            <person name="Hasegawa M."/>
            <person name="Takai Y."/>
            <person name="Okumura Y."/>
            <person name="Baba M."/>
            <person name="Tomita M."/>
            <person name="Kato C."/>
            <person name="Oshima T."/>
            <person name="Nakasone K."/>
            <person name="Mori H."/>
        </authorList>
    </citation>
    <scope>NUCLEOTIDE SEQUENCE [LARGE SCALE GENOMIC DNA]</scope>
    <source>
        <strain evidence="5">JCM 10179 / CIP 106290 / LMG 19151 / DSS12</strain>
    </source>
</reference>
<dbReference type="KEGG" id="svo:SVI_3619"/>
<dbReference type="NCBIfam" id="TIGR00230">
    <property type="entry name" value="sfsA"/>
    <property type="match status" value="1"/>
</dbReference>
<evidence type="ECO:0000259" key="2">
    <source>
        <dbReference type="Pfam" id="PF03749"/>
    </source>
</evidence>
<dbReference type="Proteomes" id="UP000002350">
    <property type="component" value="Chromosome"/>
</dbReference>
<dbReference type="InterPro" id="IPR040452">
    <property type="entry name" value="SfsA_C"/>
</dbReference>
<dbReference type="Gene3D" id="2.40.50.580">
    <property type="match status" value="1"/>
</dbReference>
<protein>
    <recommendedName>
        <fullName evidence="1">Sugar fermentation stimulation protein homolog</fullName>
    </recommendedName>
</protein>
<dbReference type="InterPro" id="IPR005224">
    <property type="entry name" value="SfsA"/>
</dbReference>
<dbReference type="FunFam" id="3.40.1350.60:FF:000001">
    <property type="entry name" value="Sugar fermentation stimulation protein A"/>
    <property type="match status" value="1"/>
</dbReference>
<organism evidence="4 5">
    <name type="scientific">Shewanella violacea (strain JCM 10179 / CIP 106290 / LMG 19151 / DSS12)</name>
    <dbReference type="NCBI Taxonomy" id="637905"/>
    <lineage>
        <taxon>Bacteria</taxon>
        <taxon>Pseudomonadati</taxon>
        <taxon>Pseudomonadota</taxon>
        <taxon>Gammaproteobacteria</taxon>
        <taxon>Alteromonadales</taxon>
        <taxon>Shewanellaceae</taxon>
        <taxon>Shewanella</taxon>
    </lineage>
</organism>
<proteinExistence type="inferred from homology"/>
<sequence length="250" mass="28215">MCHYFNNRGSQVMEFSPSFQQGKLIKRYKRFLTDIELEDGSLVTIHCPNTGSMKNCLFEGERVWFSTSDNPKRKYSRTWELAESDQGHLIGINTGRANQLAEDAIKSGVITELQGYGYLKREVKYGSENSRIDILLRDESSVSPKPDCYVEVKSCTLLEEGQGYFPDSVTTRGQKHLRELMEMVALGHRGVLLFVVQHTGIDSVQAAAHIDPEYAQLLIKAHQSGVEIFAYCAEMSPNHSFLIKSCPVKL</sequence>
<dbReference type="PANTHER" id="PTHR30545:SF2">
    <property type="entry name" value="SUGAR FERMENTATION STIMULATION PROTEIN A"/>
    <property type="match status" value="1"/>
</dbReference>
<evidence type="ECO:0000313" key="5">
    <source>
        <dbReference type="Proteomes" id="UP000002350"/>
    </source>
</evidence>
<evidence type="ECO:0000259" key="3">
    <source>
        <dbReference type="Pfam" id="PF17746"/>
    </source>
</evidence>
<dbReference type="Pfam" id="PF03749">
    <property type="entry name" value="SfsA"/>
    <property type="match status" value="1"/>
</dbReference>
<accession>D4ZC45</accession>
<dbReference type="AlphaFoldDB" id="D4ZC45"/>
<keyword evidence="5" id="KW-1185">Reference proteome</keyword>
<dbReference type="EMBL" id="AP011177">
    <property type="protein sequence ID" value="BAJ03590.1"/>
    <property type="molecule type" value="Genomic_DNA"/>
</dbReference>
<dbReference type="HOGENOM" id="CLU_052299_2_0_6"/>
<feature type="domain" description="Sugar fermentation stimulation protein C-terminal" evidence="2">
    <location>
        <begin position="96"/>
        <end position="238"/>
    </location>
</feature>
<evidence type="ECO:0000313" key="4">
    <source>
        <dbReference type="EMBL" id="BAJ03590.1"/>
    </source>
</evidence>
<dbReference type="STRING" id="637905.SVI_3619"/>
<dbReference type="eggNOG" id="COG1489">
    <property type="taxonomic scope" value="Bacteria"/>
</dbReference>
<name>D4ZC45_SHEVD</name>
<comment type="similarity">
    <text evidence="1">Belongs to the SfsA family.</text>
</comment>
<dbReference type="Gene3D" id="3.40.1350.60">
    <property type="match status" value="1"/>
</dbReference>
<dbReference type="Pfam" id="PF17746">
    <property type="entry name" value="SfsA_N"/>
    <property type="match status" value="1"/>
</dbReference>
<dbReference type="PANTHER" id="PTHR30545">
    <property type="entry name" value="SUGAR FERMENTATION STIMULATION PROTEIN A"/>
    <property type="match status" value="1"/>
</dbReference>
<dbReference type="FunFam" id="2.40.50.580:FF:000001">
    <property type="entry name" value="Sugar fermentation stimulation protein A"/>
    <property type="match status" value="1"/>
</dbReference>
<feature type="domain" description="SfsA N-terminal OB" evidence="3">
    <location>
        <begin position="25"/>
        <end position="92"/>
    </location>
</feature>